<comment type="similarity">
    <text evidence="1">Belongs to the outer membrane factor (OMF) (TC 1.B.17) family.</text>
</comment>
<dbReference type="GO" id="GO:0015562">
    <property type="term" value="F:efflux transmembrane transporter activity"/>
    <property type="evidence" value="ECO:0007669"/>
    <property type="project" value="InterPro"/>
</dbReference>
<dbReference type="Pfam" id="PF02321">
    <property type="entry name" value="OEP"/>
    <property type="match status" value="1"/>
</dbReference>
<gene>
    <name evidence="4" type="ORF">IAC29_02815</name>
</gene>
<dbReference type="AlphaFoldDB" id="A0A9D9HFF8"/>
<accession>A0A9D9HFF8</accession>
<dbReference type="InterPro" id="IPR003423">
    <property type="entry name" value="OMP_efflux"/>
</dbReference>
<protein>
    <submittedName>
        <fullName evidence="4">TolC family protein</fullName>
    </submittedName>
</protein>
<feature type="compositionally biased region" description="Polar residues" evidence="2">
    <location>
        <begin position="34"/>
        <end position="46"/>
    </location>
</feature>
<evidence type="ECO:0000256" key="1">
    <source>
        <dbReference type="ARBA" id="ARBA00007613"/>
    </source>
</evidence>
<organism evidence="4 5">
    <name type="scientific">Candidatus Cryptobacteroides merdigallinarum</name>
    <dbReference type="NCBI Taxonomy" id="2840770"/>
    <lineage>
        <taxon>Bacteria</taxon>
        <taxon>Pseudomonadati</taxon>
        <taxon>Bacteroidota</taxon>
        <taxon>Bacteroidia</taxon>
        <taxon>Bacteroidales</taxon>
        <taxon>Candidatus Cryptobacteroides</taxon>
    </lineage>
</organism>
<proteinExistence type="inferred from homology"/>
<reference evidence="4" key="2">
    <citation type="journal article" date="2021" name="PeerJ">
        <title>Extensive microbial diversity within the chicken gut microbiome revealed by metagenomics and culture.</title>
        <authorList>
            <person name="Gilroy R."/>
            <person name="Ravi A."/>
            <person name="Getino M."/>
            <person name="Pursley I."/>
            <person name="Horton D.L."/>
            <person name="Alikhan N.F."/>
            <person name="Baker D."/>
            <person name="Gharbi K."/>
            <person name="Hall N."/>
            <person name="Watson M."/>
            <person name="Adriaenssens E.M."/>
            <person name="Foster-Nyarko E."/>
            <person name="Jarju S."/>
            <person name="Secka A."/>
            <person name="Antonio M."/>
            <person name="Oren A."/>
            <person name="Chaudhuri R.R."/>
            <person name="La Ragione R."/>
            <person name="Hildebrand F."/>
            <person name="Pallen M.J."/>
        </authorList>
    </citation>
    <scope>NUCLEOTIDE SEQUENCE</scope>
    <source>
        <strain evidence="4">20514</strain>
    </source>
</reference>
<sequence length="426" mass="46309">MYRHIIIILSAATFSAASISAQDTSAEPAPSHGAASTAQEASQGDSTAIPGEIRTADIGEVLVSIRKNNPELGSLQQETEAQSLQLKNENILEDPSIEYSSFYSGQVTGQASSELVVSQGFDFPTLYAARHRRNELSRAALEGNLDNERRRILLDAKNLCLDIIMYRQIGELLGMQAEIAGDLLDLYGQRLATGDASALEVNKIKMELMSTATAVATNRAALDAATRSLTAMNGGIPVAFEAEEFPLMESVGDAEEAVSEYLAGDAAILSAENAAEAARKEISVSRQGWIPRLEIGYRRNTEIRDAVNGFLVGCSIPIFSNHKKVSMAKARSASAQSNLNYTRVTAETEVRSILVEMDQTKAALDAYDEPLMRETLKLLRQAVEGGEISLIEYFTEASSIYGNLTACITLQNSWQKLAARLYRNRL</sequence>
<dbReference type="EMBL" id="JADIMQ010000041">
    <property type="protein sequence ID" value="MBO8448188.1"/>
    <property type="molecule type" value="Genomic_DNA"/>
</dbReference>
<dbReference type="SUPFAM" id="SSF56954">
    <property type="entry name" value="Outer membrane efflux proteins (OEP)"/>
    <property type="match status" value="1"/>
</dbReference>
<evidence type="ECO:0000313" key="4">
    <source>
        <dbReference type="EMBL" id="MBO8448188.1"/>
    </source>
</evidence>
<name>A0A9D9HFF8_9BACT</name>
<keyword evidence="3" id="KW-0732">Signal</keyword>
<evidence type="ECO:0000256" key="3">
    <source>
        <dbReference type="SAM" id="SignalP"/>
    </source>
</evidence>
<dbReference type="Proteomes" id="UP000810252">
    <property type="component" value="Unassembled WGS sequence"/>
</dbReference>
<evidence type="ECO:0000256" key="2">
    <source>
        <dbReference type="SAM" id="MobiDB-lite"/>
    </source>
</evidence>
<dbReference type="PANTHER" id="PTHR30203:SF24">
    <property type="entry name" value="BLR4935 PROTEIN"/>
    <property type="match status" value="1"/>
</dbReference>
<dbReference type="Gene3D" id="1.20.1600.10">
    <property type="entry name" value="Outer membrane efflux proteins (OEP)"/>
    <property type="match status" value="1"/>
</dbReference>
<evidence type="ECO:0000313" key="5">
    <source>
        <dbReference type="Proteomes" id="UP000810252"/>
    </source>
</evidence>
<dbReference type="PANTHER" id="PTHR30203">
    <property type="entry name" value="OUTER MEMBRANE CATION EFFLUX PROTEIN"/>
    <property type="match status" value="1"/>
</dbReference>
<dbReference type="InterPro" id="IPR010131">
    <property type="entry name" value="MdtP/NodT-like"/>
</dbReference>
<reference evidence="4" key="1">
    <citation type="submission" date="2020-10" db="EMBL/GenBank/DDBJ databases">
        <authorList>
            <person name="Gilroy R."/>
        </authorList>
    </citation>
    <scope>NUCLEOTIDE SEQUENCE</scope>
    <source>
        <strain evidence="4">20514</strain>
    </source>
</reference>
<feature type="chain" id="PRO_5039457493" evidence="3">
    <location>
        <begin position="22"/>
        <end position="426"/>
    </location>
</feature>
<feature type="region of interest" description="Disordered" evidence="2">
    <location>
        <begin position="24"/>
        <end position="50"/>
    </location>
</feature>
<feature type="signal peptide" evidence="3">
    <location>
        <begin position="1"/>
        <end position="21"/>
    </location>
</feature>
<comment type="caution">
    <text evidence="4">The sequence shown here is derived from an EMBL/GenBank/DDBJ whole genome shotgun (WGS) entry which is preliminary data.</text>
</comment>